<feature type="domain" description="Protein kinase" evidence="6">
    <location>
        <begin position="373"/>
        <end position="655"/>
    </location>
</feature>
<evidence type="ECO:0000256" key="3">
    <source>
        <dbReference type="ARBA" id="ARBA00022741"/>
    </source>
</evidence>
<dbReference type="Gene3D" id="3.30.200.20">
    <property type="entry name" value="Phosphorylase Kinase, domain 1"/>
    <property type="match status" value="2"/>
</dbReference>
<dbReference type="GO" id="GO:0005524">
    <property type="term" value="F:ATP binding"/>
    <property type="evidence" value="ECO:0007669"/>
    <property type="project" value="UniProtKB-KW"/>
</dbReference>
<evidence type="ECO:0000256" key="4">
    <source>
        <dbReference type="ARBA" id="ARBA00022777"/>
    </source>
</evidence>
<dbReference type="PANTHER" id="PTHR27003">
    <property type="entry name" value="OS07G0166700 PROTEIN"/>
    <property type="match status" value="1"/>
</dbReference>
<gene>
    <name evidence="7" type="ORF">OSB04_030933</name>
</gene>
<protein>
    <recommendedName>
        <fullName evidence="6">Protein kinase domain-containing protein</fullName>
    </recommendedName>
</protein>
<keyword evidence="5" id="KW-0067">ATP-binding</keyword>
<dbReference type="InterPro" id="IPR001245">
    <property type="entry name" value="Ser-Thr/Tyr_kinase_cat_dom"/>
</dbReference>
<keyword evidence="3" id="KW-0547">Nucleotide-binding</keyword>
<dbReference type="GO" id="GO:0009506">
    <property type="term" value="C:plasmodesma"/>
    <property type="evidence" value="ECO:0007669"/>
    <property type="project" value="TreeGrafter"/>
</dbReference>
<evidence type="ECO:0000313" key="7">
    <source>
        <dbReference type="EMBL" id="KAJ9538200.1"/>
    </source>
</evidence>
<feature type="domain" description="Protein kinase" evidence="6">
    <location>
        <begin position="31"/>
        <end position="311"/>
    </location>
</feature>
<dbReference type="GO" id="GO:0005886">
    <property type="term" value="C:plasma membrane"/>
    <property type="evidence" value="ECO:0007669"/>
    <property type="project" value="TreeGrafter"/>
</dbReference>
<dbReference type="SUPFAM" id="SSF56112">
    <property type="entry name" value="Protein kinase-like (PK-like)"/>
    <property type="match status" value="2"/>
</dbReference>
<dbReference type="InterPro" id="IPR045272">
    <property type="entry name" value="ANXUR1/2-like"/>
</dbReference>
<reference evidence="7" key="1">
    <citation type="submission" date="2023-03" db="EMBL/GenBank/DDBJ databases">
        <title>Chromosome-scale reference genome and RAD-based genetic map of yellow starthistle (Centaurea solstitialis) reveal putative structural variation and QTLs associated with invader traits.</title>
        <authorList>
            <person name="Reatini B."/>
            <person name="Cang F.A."/>
            <person name="Jiang Q."/>
            <person name="Mckibben M.T.W."/>
            <person name="Barker M.S."/>
            <person name="Rieseberg L.H."/>
            <person name="Dlugosch K.M."/>
        </authorList>
    </citation>
    <scope>NUCLEOTIDE SEQUENCE</scope>
    <source>
        <strain evidence="7">CAN-66</strain>
        <tissue evidence="7">Leaf</tissue>
    </source>
</reference>
<dbReference type="PANTHER" id="PTHR27003:SF408">
    <property type="entry name" value="PROTEIN KINASE DOMAIN-CONTAINING PROTEIN"/>
    <property type="match status" value="1"/>
</dbReference>
<evidence type="ECO:0000256" key="1">
    <source>
        <dbReference type="ARBA" id="ARBA00022527"/>
    </source>
</evidence>
<keyword evidence="1" id="KW-0723">Serine/threonine-protein kinase</keyword>
<sequence length="684" mass="77509">MSSQSSSSSLDPLQLSRQFTISEIQIATQNFDDSLVVRSGGFGKVYKGTITNNGESLLDVAIKRLETTSSQGAVEFWAEIEMLSKLRHCHLVSLIGYCNDGQEMILVYQYMPHGTLEHHLHKRGLPLSWMRRLKICIGAARGLHYLHTGTGINHGVIHRDVKSSNILLDDCWEAKIADFGLSKIGPTNQSCTSVSTLVKGTFGYLDPDYVYTGRLTRKSDVYAFGVVMLEVLCGKQAVDRSLGEEQWSLARWAQDSIKKGMLKQIVDANLKGRISHKCLKKFAQLAEWCLQSHLNQRPTMAEVLLGLESVLALQEKSNKILQPSGMTVSGREVPKLIFPSNWEHSVGGISLKSLDIYLYAVESENRTLRRFDFDTINVATENFSNPIFLYYSEDLYKGRLQNGQDISIYKQRYCESYEDKMKEASTLFYLEHKNLVELLGYCIAGKELYFVYNFASCGTLEYWITGSNICAPLIWDVRYKILLGVAQALVYLHNHAPIRVIHCDVTLRKIWLDESWVPRLSGFEFSRCFKIDEPDYIKVDADQCTRGYFIAPEHLRHGHLSTKVDVFNFGYLILQTVFWRTSIGVLVVEAGKQLGVESGLTLRDWLCSNISGADSSQICRCIHIAMLCTEEDANDRPSMDAVIGMLLNTSSHYHTLPLPKKSFYYLWDYVNRGAVKESELLSED</sequence>
<evidence type="ECO:0000256" key="5">
    <source>
        <dbReference type="ARBA" id="ARBA00022840"/>
    </source>
</evidence>
<dbReference type="GO" id="GO:0004674">
    <property type="term" value="F:protein serine/threonine kinase activity"/>
    <property type="evidence" value="ECO:0007669"/>
    <property type="project" value="UniProtKB-KW"/>
</dbReference>
<dbReference type="GO" id="GO:0004714">
    <property type="term" value="F:transmembrane receptor protein tyrosine kinase activity"/>
    <property type="evidence" value="ECO:0007669"/>
    <property type="project" value="InterPro"/>
</dbReference>
<keyword evidence="2" id="KW-0808">Transferase</keyword>
<dbReference type="Pfam" id="PF07714">
    <property type="entry name" value="PK_Tyr_Ser-Thr"/>
    <property type="match status" value="2"/>
</dbReference>
<dbReference type="FunFam" id="1.10.510.10:FF:000876">
    <property type="entry name" value="Receptor-like protein kinase FERONIA"/>
    <property type="match status" value="1"/>
</dbReference>
<name>A0AA38S8K1_9ASTR</name>
<evidence type="ECO:0000259" key="6">
    <source>
        <dbReference type="PROSITE" id="PS50011"/>
    </source>
</evidence>
<dbReference type="PROSITE" id="PS00108">
    <property type="entry name" value="PROTEIN_KINASE_ST"/>
    <property type="match status" value="1"/>
</dbReference>
<dbReference type="AlphaFoldDB" id="A0AA38S8K1"/>
<dbReference type="Gene3D" id="1.10.510.10">
    <property type="entry name" value="Transferase(Phosphotransferase) domain 1"/>
    <property type="match status" value="2"/>
</dbReference>
<dbReference type="EMBL" id="JARYMX010000008">
    <property type="protein sequence ID" value="KAJ9538200.1"/>
    <property type="molecule type" value="Genomic_DNA"/>
</dbReference>
<keyword evidence="8" id="KW-1185">Reference proteome</keyword>
<dbReference type="Proteomes" id="UP001172457">
    <property type="component" value="Chromosome 8"/>
</dbReference>
<evidence type="ECO:0000313" key="8">
    <source>
        <dbReference type="Proteomes" id="UP001172457"/>
    </source>
</evidence>
<dbReference type="InterPro" id="IPR000719">
    <property type="entry name" value="Prot_kinase_dom"/>
</dbReference>
<keyword evidence="4" id="KW-0418">Kinase</keyword>
<proteinExistence type="predicted"/>
<dbReference type="FunFam" id="3.30.200.20:FF:000039">
    <property type="entry name" value="receptor-like protein kinase FERONIA"/>
    <property type="match status" value="1"/>
</dbReference>
<dbReference type="InterPro" id="IPR008271">
    <property type="entry name" value="Ser/Thr_kinase_AS"/>
</dbReference>
<organism evidence="7 8">
    <name type="scientific">Centaurea solstitialis</name>
    <name type="common">yellow star-thistle</name>
    <dbReference type="NCBI Taxonomy" id="347529"/>
    <lineage>
        <taxon>Eukaryota</taxon>
        <taxon>Viridiplantae</taxon>
        <taxon>Streptophyta</taxon>
        <taxon>Embryophyta</taxon>
        <taxon>Tracheophyta</taxon>
        <taxon>Spermatophyta</taxon>
        <taxon>Magnoliopsida</taxon>
        <taxon>eudicotyledons</taxon>
        <taxon>Gunneridae</taxon>
        <taxon>Pentapetalae</taxon>
        <taxon>asterids</taxon>
        <taxon>campanulids</taxon>
        <taxon>Asterales</taxon>
        <taxon>Asteraceae</taxon>
        <taxon>Carduoideae</taxon>
        <taxon>Cardueae</taxon>
        <taxon>Centaureinae</taxon>
        <taxon>Centaurea</taxon>
    </lineage>
</organism>
<dbReference type="InterPro" id="IPR011009">
    <property type="entry name" value="Kinase-like_dom_sf"/>
</dbReference>
<comment type="caution">
    <text evidence="7">The sequence shown here is derived from an EMBL/GenBank/DDBJ whole genome shotgun (WGS) entry which is preliminary data.</text>
</comment>
<accession>A0AA38S8K1</accession>
<evidence type="ECO:0000256" key="2">
    <source>
        <dbReference type="ARBA" id="ARBA00022679"/>
    </source>
</evidence>
<dbReference type="SMART" id="SM00220">
    <property type="entry name" value="S_TKc"/>
    <property type="match status" value="1"/>
</dbReference>
<dbReference type="PROSITE" id="PS50011">
    <property type="entry name" value="PROTEIN_KINASE_DOM"/>
    <property type="match status" value="2"/>
</dbReference>
<dbReference type="CDD" id="cd14066">
    <property type="entry name" value="STKc_IRAK"/>
    <property type="match status" value="1"/>
</dbReference>